<evidence type="ECO:0000256" key="1">
    <source>
        <dbReference type="SAM" id="MobiDB-lite"/>
    </source>
</evidence>
<protein>
    <submittedName>
        <fullName evidence="2">Uncharacterized protein</fullName>
    </submittedName>
</protein>
<dbReference type="Proteomes" id="UP000184330">
    <property type="component" value="Unassembled WGS sequence"/>
</dbReference>
<reference evidence="2 3" key="1">
    <citation type="submission" date="2016-03" db="EMBL/GenBank/DDBJ databases">
        <authorList>
            <person name="Ploux O."/>
        </authorList>
    </citation>
    <scope>NUCLEOTIDE SEQUENCE [LARGE SCALE GENOMIC DNA]</scope>
    <source>
        <strain evidence="2 3">UAMH 11012</strain>
    </source>
</reference>
<dbReference type="EMBL" id="FJOG01000056">
    <property type="protein sequence ID" value="CZR68561.1"/>
    <property type="molecule type" value="Genomic_DNA"/>
</dbReference>
<dbReference type="AlphaFoldDB" id="A0A1L7XU60"/>
<organism evidence="2 3">
    <name type="scientific">Phialocephala subalpina</name>
    <dbReference type="NCBI Taxonomy" id="576137"/>
    <lineage>
        <taxon>Eukaryota</taxon>
        <taxon>Fungi</taxon>
        <taxon>Dikarya</taxon>
        <taxon>Ascomycota</taxon>
        <taxon>Pezizomycotina</taxon>
        <taxon>Leotiomycetes</taxon>
        <taxon>Helotiales</taxon>
        <taxon>Mollisiaceae</taxon>
        <taxon>Phialocephala</taxon>
        <taxon>Phialocephala fortinii species complex</taxon>
    </lineage>
</organism>
<evidence type="ECO:0000313" key="3">
    <source>
        <dbReference type="Proteomes" id="UP000184330"/>
    </source>
</evidence>
<keyword evidence="3" id="KW-1185">Reference proteome</keyword>
<sequence>MSEIPCTRCKKTGHKSRVGGAHGTGGPECKKYKSDMFCDHCGHDNDHYSKKCQFKEKTEANANQYTKIKYDQAIASGKVKMATKAIEPSKSKTTPGLSLAEVEKKMKNANVKVVDASPLPEPTENEKEKTAWASANLDLAKYSPPGLASGPEILANSFTIGLADKNKLPDIRKYRIILGRLWDNKEEVETDDKKKKKNERPPKKETARGIIEDLLLNQFKPTGMWASDFFSHVVSVGKLYPGMADRPVAGECYEVDHYRPGKPVEGYQLVRGRVVYEGRLRVSDLFQYVSLTGSRPADYLPDRDLHILNLVVWKDINMPGIQRGRVGKKFFPVNQHPAHQDVIYANKQDRYSQLYLSKTGFFTSARPDTEVIIPHAFTTASWRQLEQHMMLCS</sequence>
<feature type="region of interest" description="Disordered" evidence="1">
    <location>
        <begin position="1"/>
        <end position="26"/>
    </location>
</feature>
<name>A0A1L7XU60_9HELO</name>
<accession>A0A1L7XU60</accession>
<evidence type="ECO:0000313" key="2">
    <source>
        <dbReference type="EMBL" id="CZR68561.1"/>
    </source>
</evidence>
<feature type="compositionally biased region" description="Basic residues" evidence="1">
    <location>
        <begin position="8"/>
        <end position="17"/>
    </location>
</feature>
<proteinExistence type="predicted"/>
<gene>
    <name evidence="2" type="ORF">PAC_18460</name>
</gene>